<dbReference type="Gene3D" id="3.40.50.720">
    <property type="entry name" value="NAD(P)-binding Rossmann-like Domain"/>
    <property type="match status" value="1"/>
</dbReference>
<dbReference type="Proteomes" id="UP000521922">
    <property type="component" value="Unassembled WGS sequence"/>
</dbReference>
<organism evidence="4 5">
    <name type="scientific">Kineococcus aurantiacus</name>
    <dbReference type="NCBI Taxonomy" id="37633"/>
    <lineage>
        <taxon>Bacteria</taxon>
        <taxon>Bacillati</taxon>
        <taxon>Actinomycetota</taxon>
        <taxon>Actinomycetes</taxon>
        <taxon>Kineosporiales</taxon>
        <taxon>Kineosporiaceae</taxon>
        <taxon>Kineococcus</taxon>
    </lineage>
</organism>
<dbReference type="EC" id="1.1.1.18" evidence="4"/>
<dbReference type="Pfam" id="PF01408">
    <property type="entry name" value="GFO_IDH_MocA"/>
    <property type="match status" value="1"/>
</dbReference>
<dbReference type="EMBL" id="JACCBB010000001">
    <property type="protein sequence ID" value="NYD24814.1"/>
    <property type="molecule type" value="Genomic_DNA"/>
</dbReference>
<dbReference type="InterPro" id="IPR000683">
    <property type="entry name" value="Gfo/Idh/MocA-like_OxRdtase_N"/>
</dbReference>
<dbReference type="SUPFAM" id="SSF55347">
    <property type="entry name" value="Glyceraldehyde-3-phosphate dehydrogenase-like, C-terminal domain"/>
    <property type="match status" value="1"/>
</dbReference>
<accession>A0A7Y9DQB1</accession>
<name>A0A7Y9DQB1_9ACTN</name>
<evidence type="ECO:0000256" key="1">
    <source>
        <dbReference type="SAM" id="MobiDB-lite"/>
    </source>
</evidence>
<keyword evidence="5" id="KW-1185">Reference proteome</keyword>
<proteinExistence type="predicted"/>
<dbReference type="EC" id="1.1.1.369" evidence="4"/>
<dbReference type="GO" id="GO:0050112">
    <property type="term" value="F:inositol 2-dehydrogenase (NAD+) activity"/>
    <property type="evidence" value="ECO:0007669"/>
    <property type="project" value="UniProtKB-EC"/>
</dbReference>
<comment type="caution">
    <text evidence="4">The sequence shown here is derived from an EMBL/GenBank/DDBJ whole genome shotgun (WGS) entry which is preliminary data.</text>
</comment>
<dbReference type="InterPro" id="IPR055170">
    <property type="entry name" value="GFO_IDH_MocA-like_dom"/>
</dbReference>
<evidence type="ECO:0000259" key="2">
    <source>
        <dbReference type="Pfam" id="PF01408"/>
    </source>
</evidence>
<dbReference type="AlphaFoldDB" id="A0A7Y9DQB1"/>
<dbReference type="InterPro" id="IPR051450">
    <property type="entry name" value="Gfo/Idh/MocA_Oxidoreductases"/>
</dbReference>
<dbReference type="SUPFAM" id="SSF51735">
    <property type="entry name" value="NAD(P)-binding Rossmann-fold domains"/>
    <property type="match status" value="1"/>
</dbReference>
<protein>
    <submittedName>
        <fullName evidence="4">Myo-inositol 2-dehydrogenase/D-chiro-inositol 1-dehydrogenase</fullName>
        <ecNumber evidence="4">1.1.1.18</ecNumber>
        <ecNumber evidence="4">1.1.1.369</ecNumber>
    </submittedName>
</protein>
<dbReference type="RefSeq" id="WP_179755464.1">
    <property type="nucleotide sequence ID" value="NZ_BAAAGN010000015.1"/>
</dbReference>
<dbReference type="PANTHER" id="PTHR43377">
    <property type="entry name" value="BILIVERDIN REDUCTASE A"/>
    <property type="match status" value="1"/>
</dbReference>
<dbReference type="GO" id="GO:0000166">
    <property type="term" value="F:nucleotide binding"/>
    <property type="evidence" value="ECO:0007669"/>
    <property type="project" value="InterPro"/>
</dbReference>
<evidence type="ECO:0000313" key="4">
    <source>
        <dbReference type="EMBL" id="NYD24814.1"/>
    </source>
</evidence>
<feature type="domain" description="GFO/IDH/MocA-like oxidoreductase" evidence="3">
    <location>
        <begin position="134"/>
        <end position="251"/>
    </location>
</feature>
<keyword evidence="4" id="KW-0560">Oxidoreductase</keyword>
<evidence type="ECO:0000313" key="5">
    <source>
        <dbReference type="Proteomes" id="UP000521922"/>
    </source>
</evidence>
<gene>
    <name evidence="4" type="ORF">BJ968_004354</name>
</gene>
<feature type="domain" description="Gfo/Idh/MocA-like oxidoreductase N-terminal" evidence="2">
    <location>
        <begin position="14"/>
        <end position="123"/>
    </location>
</feature>
<dbReference type="PANTHER" id="PTHR43377:SF1">
    <property type="entry name" value="BILIVERDIN REDUCTASE A"/>
    <property type="match status" value="1"/>
</dbReference>
<sequence>MNPSPAPALLTAPLRVGLIGAGGIAHHHLPHLLRLGADVTVHSSHGADELVAAYGGTTAASLPELLERVDVVDVVTPTHTHGELIRTALAHGKHVISEKPLTRHHRDSLAVVEAAEAAGRFLLPAHVVRFFPEYAQLKSAVDAGLLGDLAVLRFTRSGAAPTTAAPWFADEELSGGIIVDQLIHDLDIARWVAGPVATVSAATAGKGGVRSAHITLVHHSGAITHVYGEWGAPHLTFSTSFSVTGTDGQLEHSSRSESTVTEDLDRSGAGGTLVPVVDPTASPYFLQLRELTRQLTTGRPSRVDARDGAEAVRLAVSALEAATTGRPVHLAGA</sequence>
<dbReference type="InterPro" id="IPR036291">
    <property type="entry name" value="NAD(P)-bd_dom_sf"/>
</dbReference>
<dbReference type="Pfam" id="PF22725">
    <property type="entry name" value="GFO_IDH_MocA_C3"/>
    <property type="match status" value="1"/>
</dbReference>
<dbReference type="Gene3D" id="3.30.360.10">
    <property type="entry name" value="Dihydrodipicolinate Reductase, domain 2"/>
    <property type="match status" value="1"/>
</dbReference>
<reference evidence="4 5" key="1">
    <citation type="submission" date="2020-07" db="EMBL/GenBank/DDBJ databases">
        <title>Sequencing the genomes of 1000 actinobacteria strains.</title>
        <authorList>
            <person name="Klenk H.-P."/>
        </authorList>
    </citation>
    <scope>NUCLEOTIDE SEQUENCE [LARGE SCALE GENOMIC DNA]</scope>
    <source>
        <strain evidence="4 5">DSM 7487</strain>
    </source>
</reference>
<feature type="region of interest" description="Disordered" evidence="1">
    <location>
        <begin position="246"/>
        <end position="272"/>
    </location>
</feature>
<evidence type="ECO:0000259" key="3">
    <source>
        <dbReference type="Pfam" id="PF22725"/>
    </source>
</evidence>